<dbReference type="Pfam" id="PF14539">
    <property type="entry name" value="DUF4442"/>
    <property type="match status" value="1"/>
</dbReference>
<sequence>MTAFNAETAEQIKAGFLATVPFVRTLGLRFEELEPGRSVMRLPDEPAHHNHIGGPHAGAMFTLAESASGSIILSTFGDQLDRAVPLPTTVTQTFEKVAMGDMVAEARLGRPREEVVAELDAGKRPEFPVEVELRTEDGTVTGHVTVIWTLKPDRKG</sequence>
<dbReference type="Proteomes" id="UP001165685">
    <property type="component" value="Unassembled WGS sequence"/>
</dbReference>
<name>A0ABT4TP19_9ACTN</name>
<dbReference type="InterPro" id="IPR027961">
    <property type="entry name" value="DUF4442"/>
</dbReference>
<dbReference type="InterPro" id="IPR029069">
    <property type="entry name" value="HotDog_dom_sf"/>
</dbReference>
<evidence type="ECO:0000313" key="1">
    <source>
        <dbReference type="EMBL" id="MDA2806425.1"/>
    </source>
</evidence>
<organism evidence="1 2">
    <name type="scientific">Nocardiopsis suaedae</name>
    <dbReference type="NCBI Taxonomy" id="3018444"/>
    <lineage>
        <taxon>Bacteria</taxon>
        <taxon>Bacillati</taxon>
        <taxon>Actinomycetota</taxon>
        <taxon>Actinomycetes</taxon>
        <taxon>Streptosporangiales</taxon>
        <taxon>Nocardiopsidaceae</taxon>
        <taxon>Nocardiopsis</taxon>
    </lineage>
</organism>
<dbReference type="CDD" id="cd03443">
    <property type="entry name" value="PaaI_thioesterase"/>
    <property type="match status" value="1"/>
</dbReference>
<dbReference type="RefSeq" id="WP_270679064.1">
    <property type="nucleotide sequence ID" value="NZ_JAQFWP010000034.1"/>
</dbReference>
<dbReference type="SUPFAM" id="SSF54637">
    <property type="entry name" value="Thioesterase/thiol ester dehydrase-isomerase"/>
    <property type="match status" value="1"/>
</dbReference>
<reference evidence="1" key="1">
    <citation type="submission" date="2023-01" db="EMBL/GenBank/DDBJ databases">
        <title>Draft genome sequence of Nocardiopsis sp. LSu2-4 isolated from halophytes.</title>
        <authorList>
            <person name="Duangmal K."/>
            <person name="Chantavorakit T."/>
        </authorList>
    </citation>
    <scope>NUCLEOTIDE SEQUENCE</scope>
    <source>
        <strain evidence="1">LSu2-4</strain>
    </source>
</reference>
<comment type="caution">
    <text evidence="1">The sequence shown here is derived from an EMBL/GenBank/DDBJ whole genome shotgun (WGS) entry which is preliminary data.</text>
</comment>
<dbReference type="Gene3D" id="3.10.129.10">
    <property type="entry name" value="Hotdog Thioesterase"/>
    <property type="match status" value="1"/>
</dbReference>
<keyword evidence="2" id="KW-1185">Reference proteome</keyword>
<gene>
    <name evidence="1" type="ORF">O4U47_18070</name>
</gene>
<evidence type="ECO:0000313" key="2">
    <source>
        <dbReference type="Proteomes" id="UP001165685"/>
    </source>
</evidence>
<proteinExistence type="predicted"/>
<dbReference type="EMBL" id="JAQFWP010000034">
    <property type="protein sequence ID" value="MDA2806425.1"/>
    <property type="molecule type" value="Genomic_DNA"/>
</dbReference>
<accession>A0ABT4TP19</accession>
<protein>
    <submittedName>
        <fullName evidence="1">DUF4442 domain-containing protein</fullName>
    </submittedName>
</protein>